<evidence type="ECO:0000256" key="4">
    <source>
        <dbReference type="ARBA" id="ARBA00022692"/>
    </source>
</evidence>
<dbReference type="RefSeq" id="WP_184797431.1">
    <property type="nucleotide sequence ID" value="NZ_JACHMY010000001.1"/>
</dbReference>
<organism evidence="9 10">
    <name type="scientific">Kribbella italica</name>
    <dbReference type="NCBI Taxonomy" id="1540520"/>
    <lineage>
        <taxon>Bacteria</taxon>
        <taxon>Bacillati</taxon>
        <taxon>Actinomycetota</taxon>
        <taxon>Actinomycetes</taxon>
        <taxon>Propionibacteriales</taxon>
        <taxon>Kribbellaceae</taxon>
        <taxon>Kribbella</taxon>
    </lineage>
</organism>
<feature type="transmembrane region" description="Helical" evidence="7">
    <location>
        <begin position="135"/>
        <end position="159"/>
    </location>
</feature>
<feature type="transmembrane region" description="Helical" evidence="7">
    <location>
        <begin position="206"/>
        <end position="227"/>
    </location>
</feature>
<reference evidence="9 10" key="1">
    <citation type="submission" date="2020-08" db="EMBL/GenBank/DDBJ databases">
        <title>Sequencing the genomes of 1000 actinobacteria strains.</title>
        <authorList>
            <person name="Klenk H.-P."/>
        </authorList>
    </citation>
    <scope>NUCLEOTIDE SEQUENCE [LARGE SCALE GENOMIC DNA]</scope>
    <source>
        <strain evidence="9 10">DSM 28967</strain>
    </source>
</reference>
<evidence type="ECO:0000256" key="1">
    <source>
        <dbReference type="ARBA" id="ARBA00004651"/>
    </source>
</evidence>
<feature type="transmembrane region" description="Helical" evidence="7">
    <location>
        <begin position="47"/>
        <end position="69"/>
    </location>
</feature>
<evidence type="ECO:0000256" key="6">
    <source>
        <dbReference type="ARBA" id="ARBA00023136"/>
    </source>
</evidence>
<keyword evidence="10" id="KW-1185">Reference proteome</keyword>
<dbReference type="CDD" id="cd06261">
    <property type="entry name" value="TM_PBP2"/>
    <property type="match status" value="1"/>
</dbReference>
<dbReference type="PANTHER" id="PTHR43386">
    <property type="entry name" value="OLIGOPEPTIDE TRANSPORT SYSTEM PERMEASE PROTEIN APPC"/>
    <property type="match status" value="1"/>
</dbReference>
<keyword evidence="6 7" id="KW-0472">Membrane</keyword>
<dbReference type="GO" id="GO:0005886">
    <property type="term" value="C:plasma membrane"/>
    <property type="evidence" value="ECO:0007669"/>
    <property type="project" value="UniProtKB-SubCell"/>
</dbReference>
<dbReference type="PROSITE" id="PS50928">
    <property type="entry name" value="ABC_TM1"/>
    <property type="match status" value="1"/>
</dbReference>
<comment type="similarity">
    <text evidence="7">Belongs to the binding-protein-dependent transport system permease family.</text>
</comment>
<accession>A0A7W9MV04</accession>
<dbReference type="InterPro" id="IPR025966">
    <property type="entry name" value="OppC_N"/>
</dbReference>
<dbReference type="PANTHER" id="PTHR43386:SF1">
    <property type="entry name" value="D,D-DIPEPTIDE TRANSPORT SYSTEM PERMEASE PROTEIN DDPC-RELATED"/>
    <property type="match status" value="1"/>
</dbReference>
<dbReference type="Pfam" id="PF00528">
    <property type="entry name" value="BPD_transp_1"/>
    <property type="match status" value="1"/>
</dbReference>
<keyword evidence="4 7" id="KW-0812">Transmembrane</keyword>
<gene>
    <name evidence="9" type="ORF">HDA39_004155</name>
</gene>
<dbReference type="GO" id="GO:0055085">
    <property type="term" value="P:transmembrane transport"/>
    <property type="evidence" value="ECO:0007669"/>
    <property type="project" value="InterPro"/>
</dbReference>
<evidence type="ECO:0000256" key="2">
    <source>
        <dbReference type="ARBA" id="ARBA00022448"/>
    </source>
</evidence>
<evidence type="ECO:0000256" key="3">
    <source>
        <dbReference type="ARBA" id="ARBA00022475"/>
    </source>
</evidence>
<feature type="transmembrane region" description="Helical" evidence="7">
    <location>
        <begin position="171"/>
        <end position="191"/>
    </location>
</feature>
<dbReference type="Pfam" id="PF12911">
    <property type="entry name" value="OppC_N"/>
    <property type="match status" value="1"/>
</dbReference>
<keyword evidence="2 7" id="KW-0813">Transport</keyword>
<feature type="domain" description="ABC transmembrane type-1" evidence="8">
    <location>
        <begin position="131"/>
        <end position="334"/>
    </location>
</feature>
<dbReference type="Proteomes" id="UP000549971">
    <property type="component" value="Unassembled WGS sequence"/>
</dbReference>
<keyword evidence="3" id="KW-1003">Cell membrane</keyword>
<evidence type="ECO:0000313" key="10">
    <source>
        <dbReference type="Proteomes" id="UP000549971"/>
    </source>
</evidence>
<sequence>MTLGATEASPPDGGLPAEHIAETAEAKQIEGRSLGQIAWARLRKDKIALISAIVIVLIILIAICAPLIVKISGFPPDQPNFKDSNGNDLLDSSLGGIPAGGLFGSGMSSEHWLGVEPQNGRDVFARLVYGARSSLLVALGGTVVAVVLGTVMGMVAGYFRGWVDALISRLMDILLSFPTLLFILALTPVIADRAQDTFGIPDNNTLRMGVLIFVLGFFGWAYLARIVRGQTLSIREREFIDAARSLGAGPGYVIFKQILPNLIPTLLVYSTLIIPTYITAEAALSFLGVGVKEPTSSWGRMISDASNWYEGNPLYLFFPGAMLFITVLAFNLLGDSVRDALDPRAGRS</sequence>
<evidence type="ECO:0000313" key="9">
    <source>
        <dbReference type="EMBL" id="MBB5837421.1"/>
    </source>
</evidence>
<comment type="caution">
    <text evidence="9">The sequence shown here is derived from an EMBL/GenBank/DDBJ whole genome shotgun (WGS) entry which is preliminary data.</text>
</comment>
<evidence type="ECO:0000256" key="7">
    <source>
        <dbReference type="RuleBase" id="RU363032"/>
    </source>
</evidence>
<proteinExistence type="inferred from homology"/>
<dbReference type="AlphaFoldDB" id="A0A7W9MV04"/>
<evidence type="ECO:0000259" key="8">
    <source>
        <dbReference type="PROSITE" id="PS50928"/>
    </source>
</evidence>
<dbReference type="InterPro" id="IPR050366">
    <property type="entry name" value="BP-dependent_transpt_permease"/>
</dbReference>
<protein>
    <submittedName>
        <fullName evidence="9">Peptide/nickel transport system permease protein</fullName>
    </submittedName>
</protein>
<feature type="transmembrane region" description="Helical" evidence="7">
    <location>
        <begin position="314"/>
        <end position="334"/>
    </location>
</feature>
<evidence type="ECO:0000256" key="5">
    <source>
        <dbReference type="ARBA" id="ARBA00022989"/>
    </source>
</evidence>
<dbReference type="InterPro" id="IPR035906">
    <property type="entry name" value="MetI-like_sf"/>
</dbReference>
<dbReference type="SUPFAM" id="SSF161098">
    <property type="entry name" value="MetI-like"/>
    <property type="match status" value="1"/>
</dbReference>
<dbReference type="Gene3D" id="1.10.3720.10">
    <property type="entry name" value="MetI-like"/>
    <property type="match status" value="1"/>
</dbReference>
<dbReference type="EMBL" id="JACHMY010000001">
    <property type="protein sequence ID" value="MBB5837421.1"/>
    <property type="molecule type" value="Genomic_DNA"/>
</dbReference>
<name>A0A7W9MV04_9ACTN</name>
<feature type="transmembrane region" description="Helical" evidence="7">
    <location>
        <begin position="266"/>
        <end position="291"/>
    </location>
</feature>
<dbReference type="InterPro" id="IPR000515">
    <property type="entry name" value="MetI-like"/>
</dbReference>
<comment type="subcellular location">
    <subcellularLocation>
        <location evidence="1 7">Cell membrane</location>
        <topology evidence="1 7">Multi-pass membrane protein</topology>
    </subcellularLocation>
</comment>
<keyword evidence="5 7" id="KW-1133">Transmembrane helix</keyword>